<proteinExistence type="predicted"/>
<evidence type="ECO:0000256" key="1">
    <source>
        <dbReference type="SAM" id="MobiDB-lite"/>
    </source>
</evidence>
<accession>A0A5B7GB07</accession>
<name>A0A5B7GB07_PORTR</name>
<evidence type="ECO:0000313" key="2">
    <source>
        <dbReference type="EMBL" id="MPC54557.1"/>
    </source>
</evidence>
<feature type="region of interest" description="Disordered" evidence="1">
    <location>
        <begin position="1"/>
        <end position="43"/>
    </location>
</feature>
<organism evidence="2 3">
    <name type="scientific">Portunus trituberculatus</name>
    <name type="common">Swimming crab</name>
    <name type="synonym">Neptunus trituberculatus</name>
    <dbReference type="NCBI Taxonomy" id="210409"/>
    <lineage>
        <taxon>Eukaryota</taxon>
        <taxon>Metazoa</taxon>
        <taxon>Ecdysozoa</taxon>
        <taxon>Arthropoda</taxon>
        <taxon>Crustacea</taxon>
        <taxon>Multicrustacea</taxon>
        <taxon>Malacostraca</taxon>
        <taxon>Eumalacostraca</taxon>
        <taxon>Eucarida</taxon>
        <taxon>Decapoda</taxon>
        <taxon>Pleocyemata</taxon>
        <taxon>Brachyura</taxon>
        <taxon>Eubrachyura</taxon>
        <taxon>Portunoidea</taxon>
        <taxon>Portunidae</taxon>
        <taxon>Portuninae</taxon>
        <taxon>Portunus</taxon>
    </lineage>
</organism>
<keyword evidence="3" id="KW-1185">Reference proteome</keyword>
<sequence>MKGQISLNTGPKEPEKGPNQPGPNKPYLRMTGEDDIATGSPPLSRGVVVVFGLRLSRRSYEPWWRPVR</sequence>
<gene>
    <name evidence="2" type="ORF">E2C01_048478</name>
</gene>
<reference evidence="2 3" key="1">
    <citation type="submission" date="2019-05" db="EMBL/GenBank/DDBJ databases">
        <title>Another draft genome of Portunus trituberculatus and its Hox gene families provides insights of decapod evolution.</title>
        <authorList>
            <person name="Jeong J.-H."/>
            <person name="Song I."/>
            <person name="Kim S."/>
            <person name="Choi T."/>
            <person name="Kim D."/>
            <person name="Ryu S."/>
            <person name="Kim W."/>
        </authorList>
    </citation>
    <scope>NUCLEOTIDE SEQUENCE [LARGE SCALE GENOMIC DNA]</scope>
    <source>
        <tissue evidence="2">Muscle</tissue>
    </source>
</reference>
<dbReference type="EMBL" id="VSRR010012444">
    <property type="protein sequence ID" value="MPC54557.1"/>
    <property type="molecule type" value="Genomic_DNA"/>
</dbReference>
<protein>
    <submittedName>
        <fullName evidence="2">Uncharacterized protein</fullName>
    </submittedName>
</protein>
<comment type="caution">
    <text evidence="2">The sequence shown here is derived from an EMBL/GenBank/DDBJ whole genome shotgun (WGS) entry which is preliminary data.</text>
</comment>
<dbReference type="Proteomes" id="UP000324222">
    <property type="component" value="Unassembled WGS sequence"/>
</dbReference>
<evidence type="ECO:0000313" key="3">
    <source>
        <dbReference type="Proteomes" id="UP000324222"/>
    </source>
</evidence>
<dbReference type="AlphaFoldDB" id="A0A5B7GB07"/>